<evidence type="ECO:0000313" key="13">
    <source>
        <dbReference type="Proteomes" id="UP000694865"/>
    </source>
</evidence>
<proteinExistence type="inferred from homology"/>
<gene>
    <name evidence="14" type="primary">LOC100369257</name>
</gene>
<dbReference type="GeneID" id="100369257"/>
<evidence type="ECO:0000256" key="7">
    <source>
        <dbReference type="ARBA" id="ARBA00036823"/>
    </source>
</evidence>
<evidence type="ECO:0000256" key="10">
    <source>
        <dbReference type="ARBA" id="ARBA00041631"/>
    </source>
</evidence>
<evidence type="ECO:0000256" key="5">
    <source>
        <dbReference type="ARBA" id="ARBA00023235"/>
    </source>
</evidence>
<dbReference type="Pfam" id="PF01187">
    <property type="entry name" value="MIF"/>
    <property type="match status" value="1"/>
</dbReference>
<comment type="catalytic activity">
    <reaction evidence="6">
        <text>3-phenylpyruvate = enol-phenylpyruvate</text>
        <dbReference type="Rhea" id="RHEA:17097"/>
        <dbReference type="ChEBI" id="CHEBI:16815"/>
        <dbReference type="ChEBI" id="CHEBI:18005"/>
        <dbReference type="EC" id="5.3.2.1"/>
    </reaction>
</comment>
<dbReference type="InterPro" id="IPR001398">
    <property type="entry name" value="Macrophage_inhib_fac"/>
</dbReference>
<dbReference type="InterPro" id="IPR014347">
    <property type="entry name" value="Tautomerase/MIF_sf"/>
</dbReference>
<keyword evidence="3" id="KW-0202">Cytokine</keyword>
<evidence type="ECO:0000256" key="11">
    <source>
        <dbReference type="ARBA" id="ARBA00041912"/>
    </source>
</evidence>
<evidence type="ECO:0000256" key="9">
    <source>
        <dbReference type="ARBA" id="ARBA00039086"/>
    </source>
</evidence>
<evidence type="ECO:0000256" key="6">
    <source>
        <dbReference type="ARBA" id="ARBA00036735"/>
    </source>
</evidence>
<evidence type="ECO:0000256" key="4">
    <source>
        <dbReference type="ARBA" id="ARBA00022525"/>
    </source>
</evidence>
<evidence type="ECO:0000256" key="3">
    <source>
        <dbReference type="ARBA" id="ARBA00022514"/>
    </source>
</evidence>
<dbReference type="PANTHER" id="PTHR11954">
    <property type="entry name" value="D-DOPACHROME DECARBOXYLASE"/>
    <property type="match status" value="1"/>
</dbReference>
<evidence type="ECO:0000256" key="12">
    <source>
        <dbReference type="ARBA" id="ARBA00042730"/>
    </source>
</evidence>
<dbReference type="PANTHER" id="PTHR11954:SF6">
    <property type="entry name" value="MACROPHAGE MIGRATION INHIBITORY FACTOR"/>
    <property type="match status" value="1"/>
</dbReference>
<sequence length="116" mass="13195">MPVLTIFTNVSRDKIPSDSITTLTKLLVDLLQKDQKYISIHIRPDEMMGFNGTTDSCAHVTLVCIGKIGLEENKVYSKAIMEWLNTRLGIDATRMYISFISPERENIGYNYTTFAK</sequence>
<comment type="similarity">
    <text evidence="2">Belongs to the MIF family.</text>
</comment>
<dbReference type="Gene3D" id="3.30.429.10">
    <property type="entry name" value="Macrophage Migration Inhibitory Factor"/>
    <property type="match status" value="1"/>
</dbReference>
<comment type="subcellular location">
    <subcellularLocation>
        <location evidence="1">Secreted</location>
    </subcellularLocation>
</comment>
<keyword evidence="4" id="KW-0964">Secreted</keyword>
<reference evidence="14" key="1">
    <citation type="submission" date="2025-08" db="UniProtKB">
        <authorList>
            <consortium name="RefSeq"/>
        </authorList>
    </citation>
    <scope>IDENTIFICATION</scope>
    <source>
        <tissue evidence="14">Testes</tissue>
    </source>
</reference>
<evidence type="ECO:0000256" key="2">
    <source>
        <dbReference type="ARBA" id="ARBA00005851"/>
    </source>
</evidence>
<organism evidence="13 14">
    <name type="scientific">Saccoglossus kowalevskii</name>
    <name type="common">Acorn worm</name>
    <dbReference type="NCBI Taxonomy" id="10224"/>
    <lineage>
        <taxon>Eukaryota</taxon>
        <taxon>Metazoa</taxon>
        <taxon>Hemichordata</taxon>
        <taxon>Enteropneusta</taxon>
        <taxon>Harrimaniidae</taxon>
        <taxon>Saccoglossus</taxon>
    </lineage>
</organism>
<evidence type="ECO:0000256" key="1">
    <source>
        <dbReference type="ARBA" id="ARBA00004613"/>
    </source>
</evidence>
<dbReference type="EC" id="5.3.2.1" evidence="9"/>
<keyword evidence="13" id="KW-1185">Reference proteome</keyword>
<protein>
    <recommendedName>
        <fullName evidence="12">L-dopachrome isomerase</fullName>
        <ecNumber evidence="9">5.3.2.1</ecNumber>
        <ecNumber evidence="8">5.3.3.12</ecNumber>
    </recommendedName>
    <alternativeName>
        <fullName evidence="10">L-dopachrome tautomerase</fullName>
    </alternativeName>
    <alternativeName>
        <fullName evidence="11">Phenylpyruvate tautomerase</fullName>
    </alternativeName>
</protein>
<keyword evidence="5" id="KW-0413">Isomerase</keyword>
<name>A0ABM0GIK6_SACKO</name>
<dbReference type="SUPFAM" id="SSF55331">
    <property type="entry name" value="Tautomerase/MIF"/>
    <property type="match status" value="1"/>
</dbReference>
<dbReference type="EC" id="5.3.3.12" evidence="8"/>
<comment type="catalytic activity">
    <reaction evidence="7">
        <text>L-dopachrome = 5,6-dihydroxyindole-2-carboxylate</text>
        <dbReference type="Rhea" id="RHEA:13041"/>
        <dbReference type="ChEBI" id="CHEBI:16875"/>
        <dbReference type="ChEBI" id="CHEBI:57509"/>
        <dbReference type="EC" id="5.3.3.12"/>
    </reaction>
</comment>
<evidence type="ECO:0000313" key="14">
    <source>
        <dbReference type="RefSeq" id="XP_002730619.1"/>
    </source>
</evidence>
<dbReference type="RefSeq" id="XP_002730619.1">
    <property type="nucleotide sequence ID" value="XM_002730573.2"/>
</dbReference>
<dbReference type="Proteomes" id="UP000694865">
    <property type="component" value="Unplaced"/>
</dbReference>
<evidence type="ECO:0000256" key="8">
    <source>
        <dbReference type="ARBA" id="ARBA00038932"/>
    </source>
</evidence>
<accession>A0ABM0GIK6</accession>